<name>A0A0M8PD38_9EURO</name>
<reference evidence="1 2" key="1">
    <citation type="submission" date="2015-08" db="EMBL/GenBank/DDBJ databases">
        <title>Genome sequencing of Penicillium nordicum.</title>
        <authorList>
            <person name="Nguyen H.D."/>
            <person name="Seifert K.A."/>
        </authorList>
    </citation>
    <scope>NUCLEOTIDE SEQUENCE [LARGE SCALE GENOMIC DNA]</scope>
    <source>
        <strain evidence="1 2">DAOMC 185683</strain>
    </source>
</reference>
<organism evidence="1 2">
    <name type="scientific">Penicillium nordicum</name>
    <dbReference type="NCBI Taxonomy" id="229535"/>
    <lineage>
        <taxon>Eukaryota</taxon>
        <taxon>Fungi</taxon>
        <taxon>Dikarya</taxon>
        <taxon>Ascomycota</taxon>
        <taxon>Pezizomycotina</taxon>
        <taxon>Eurotiomycetes</taxon>
        <taxon>Eurotiomycetidae</taxon>
        <taxon>Eurotiales</taxon>
        <taxon>Aspergillaceae</taxon>
        <taxon>Penicillium</taxon>
    </lineage>
</organism>
<dbReference type="Proteomes" id="UP000037696">
    <property type="component" value="Unassembled WGS sequence"/>
</dbReference>
<accession>A0A0M8PD38</accession>
<keyword evidence="2" id="KW-1185">Reference proteome</keyword>
<comment type="caution">
    <text evidence="1">The sequence shown here is derived from an EMBL/GenBank/DDBJ whole genome shotgun (WGS) entry which is preliminary data.</text>
</comment>
<proteinExistence type="predicted"/>
<dbReference type="EMBL" id="LHQQ01000033">
    <property type="protein sequence ID" value="KOS46154.1"/>
    <property type="molecule type" value="Genomic_DNA"/>
</dbReference>
<gene>
    <name evidence="1" type="ORF">ACN38_g2899</name>
</gene>
<protein>
    <submittedName>
        <fullName evidence="1">Uncharacterized protein</fullName>
    </submittedName>
</protein>
<dbReference type="AlphaFoldDB" id="A0A0M8PD38"/>
<evidence type="ECO:0000313" key="2">
    <source>
        <dbReference type="Proteomes" id="UP000037696"/>
    </source>
</evidence>
<evidence type="ECO:0000313" key="1">
    <source>
        <dbReference type="EMBL" id="KOS46154.1"/>
    </source>
</evidence>
<sequence length="96" mass="10152">MTKKAKERRKGKKGICPGTEAAKQEHCATTRCDYQSKILQSCVKQKGGSVCQDDLDRTGIGSPQDTPCGAPTMLTAGTAKAELGLVRQGQGRSLGK</sequence>